<sequence>MPARLLFEVLEAGCWSSAGCATPATDALFLMGKAQVSPQLHIKTAGEAFQGRRNESRLSLEKRLWLTEALCGHRWTPAGTSGSPLKTVKGTSLHTKPPPGRRHEPRAFGARNSHRMPCAYHVNLSGWFWVRFC</sequence>
<dbReference type="EMBL" id="KB030851">
    <property type="protein sequence ID" value="ELK08999.1"/>
    <property type="molecule type" value="Genomic_DNA"/>
</dbReference>
<dbReference type="Proteomes" id="UP000010552">
    <property type="component" value="Unassembled WGS sequence"/>
</dbReference>
<feature type="region of interest" description="Disordered" evidence="1">
    <location>
        <begin position="81"/>
        <end position="103"/>
    </location>
</feature>
<keyword evidence="3" id="KW-1185">Reference proteome</keyword>
<organism evidence="2 3">
    <name type="scientific">Pteropus alecto</name>
    <name type="common">Black flying fox</name>
    <dbReference type="NCBI Taxonomy" id="9402"/>
    <lineage>
        <taxon>Eukaryota</taxon>
        <taxon>Metazoa</taxon>
        <taxon>Chordata</taxon>
        <taxon>Craniata</taxon>
        <taxon>Vertebrata</taxon>
        <taxon>Euteleostomi</taxon>
        <taxon>Mammalia</taxon>
        <taxon>Eutheria</taxon>
        <taxon>Laurasiatheria</taxon>
        <taxon>Chiroptera</taxon>
        <taxon>Yinpterochiroptera</taxon>
        <taxon>Pteropodoidea</taxon>
        <taxon>Pteropodidae</taxon>
        <taxon>Pteropodinae</taxon>
        <taxon>Pteropus</taxon>
    </lineage>
</organism>
<name>L5KBF3_PTEAL</name>
<proteinExistence type="predicted"/>
<evidence type="ECO:0000313" key="3">
    <source>
        <dbReference type="Proteomes" id="UP000010552"/>
    </source>
</evidence>
<feature type="compositionally biased region" description="Polar residues" evidence="1">
    <location>
        <begin position="81"/>
        <end position="94"/>
    </location>
</feature>
<accession>L5KBF3</accession>
<evidence type="ECO:0000256" key="1">
    <source>
        <dbReference type="SAM" id="MobiDB-lite"/>
    </source>
</evidence>
<evidence type="ECO:0000313" key="2">
    <source>
        <dbReference type="EMBL" id="ELK08999.1"/>
    </source>
</evidence>
<reference evidence="3" key="1">
    <citation type="journal article" date="2013" name="Science">
        <title>Comparative analysis of bat genomes provides insight into the evolution of flight and immunity.</title>
        <authorList>
            <person name="Zhang G."/>
            <person name="Cowled C."/>
            <person name="Shi Z."/>
            <person name="Huang Z."/>
            <person name="Bishop-Lilly K.A."/>
            <person name="Fang X."/>
            <person name="Wynne J.W."/>
            <person name="Xiong Z."/>
            <person name="Baker M.L."/>
            <person name="Zhao W."/>
            <person name="Tachedjian M."/>
            <person name="Zhu Y."/>
            <person name="Zhou P."/>
            <person name="Jiang X."/>
            <person name="Ng J."/>
            <person name="Yang L."/>
            <person name="Wu L."/>
            <person name="Xiao J."/>
            <person name="Feng Y."/>
            <person name="Chen Y."/>
            <person name="Sun X."/>
            <person name="Zhang Y."/>
            <person name="Marsh G.A."/>
            <person name="Crameri G."/>
            <person name="Broder C.C."/>
            <person name="Frey K.G."/>
            <person name="Wang L.F."/>
            <person name="Wang J."/>
        </authorList>
    </citation>
    <scope>NUCLEOTIDE SEQUENCE [LARGE SCALE GENOMIC DNA]</scope>
</reference>
<dbReference type="InParanoid" id="L5KBF3"/>
<gene>
    <name evidence="2" type="ORF">PAL_GLEAN10002342</name>
</gene>
<protein>
    <submittedName>
        <fullName evidence="2">Uncharacterized protein</fullName>
    </submittedName>
</protein>
<dbReference type="AlphaFoldDB" id="L5KBF3"/>